<keyword evidence="5" id="KW-1185">Reference proteome</keyword>
<sequence length="511" mass="55520">MKHILDELEQRRAGARRGGGQRRIDAQHTRGKLTARERIELLLDTGSFEEFDTFVQHRCTDFGMDRAEKIPGDGVVTGWGTVNGRRVFVFAKDFTVFGGSLSEAHAAKITKIQDLALKTRAPIIGLFDAGGARIQEGVAALGGYGEVFKRNVLASGVVPQISVIMGPCAGGDVYSPAMTDFIFMVRDTSYMFVTGPEVVKTVTNETVTSEELGGAKVHTSKSSVADGAYENDVECLLQMRRLIDFLPANNQSGVPEWPSFDDGERLDASLDTLVPDNPNKPYDMKELIGKVVDEGDFFEIQAAFAGNIVTGFGRVEGKTVGIVANQPMVLAGVLDADASRKAARFVRFCDAFEIPILTFVDVPGFLPGTAQEYGGLIKHGAKLLFAYSQATVPLVTVITRKAFGGAYDVMASKHIGGDVNYAWPTAQIAVMGAKGAVEIIFRADIDDPAKIAERTKEYEERFLSPFVAAERGYIDEVITPRSTRKRIARALAMLASKKVETPAKKHDNLPL</sequence>
<dbReference type="EMBL" id="JALKCG010000001">
    <property type="protein sequence ID" value="MCK0207652.1"/>
    <property type="molecule type" value="Genomic_DNA"/>
</dbReference>
<dbReference type="InterPro" id="IPR034733">
    <property type="entry name" value="AcCoA_carboxyl_beta"/>
</dbReference>
<dbReference type="Gene3D" id="3.90.226.10">
    <property type="entry name" value="2-enoyl-CoA Hydratase, Chain A, domain 1"/>
    <property type="match status" value="2"/>
</dbReference>
<feature type="region of interest" description="Disordered" evidence="1">
    <location>
        <begin position="10"/>
        <end position="29"/>
    </location>
</feature>
<dbReference type="PANTHER" id="PTHR43842">
    <property type="entry name" value="PROPIONYL-COA CARBOXYLASE BETA CHAIN"/>
    <property type="match status" value="1"/>
</dbReference>
<reference evidence="4 5" key="1">
    <citation type="submission" date="2022-04" db="EMBL/GenBank/DDBJ databases">
        <authorList>
            <person name="Grouzdev D.S."/>
            <person name="Pantiukh K.S."/>
            <person name="Krutkina M.S."/>
        </authorList>
    </citation>
    <scope>NUCLEOTIDE SEQUENCE [LARGE SCALE GENOMIC DNA]</scope>
    <source>
        <strain evidence="4 5">Jip08</strain>
    </source>
</reference>
<dbReference type="Proteomes" id="UP001202867">
    <property type="component" value="Unassembled WGS sequence"/>
</dbReference>
<evidence type="ECO:0000259" key="2">
    <source>
        <dbReference type="PROSITE" id="PS50980"/>
    </source>
</evidence>
<organism evidence="4 5">
    <name type="scientific">Ancylobacter koreensis</name>
    <dbReference type="NCBI Taxonomy" id="266121"/>
    <lineage>
        <taxon>Bacteria</taxon>
        <taxon>Pseudomonadati</taxon>
        <taxon>Pseudomonadota</taxon>
        <taxon>Alphaproteobacteria</taxon>
        <taxon>Hyphomicrobiales</taxon>
        <taxon>Xanthobacteraceae</taxon>
        <taxon>Ancylobacter</taxon>
    </lineage>
</organism>
<comment type="caution">
    <text evidence="4">The sequence shown here is derived from an EMBL/GenBank/DDBJ whole genome shotgun (WGS) entry which is preliminary data.</text>
</comment>
<dbReference type="RefSeq" id="WP_247199581.1">
    <property type="nucleotide sequence ID" value="NZ_JALKCG010000001.1"/>
</dbReference>
<dbReference type="SUPFAM" id="SSF52096">
    <property type="entry name" value="ClpP/crotonase"/>
    <property type="match status" value="2"/>
</dbReference>
<reference evidence="5" key="2">
    <citation type="submission" date="2023-07" db="EMBL/GenBank/DDBJ databases">
        <title>Ancylobacter moscoviensis sp. nov., facultatively methylotrophic bacteria from activated sludge and the reclassification of Starkeya novella (Starkey 1934) Kelly et al. 2000 as Ancylobacter novellus comb. nov., Starkeya koreensis Im et al. 2006 as Ancylobacter koreensis comb.nov., Angulomicrobium tetraedrale Vasil'eva et al. 1986 as Ancylobacter tetraedralis comb. nov., Angulomicrobium amanitiforme Fritz et al. 2004 as Ancylobacter amanitiformis comb. nov. and Methylorhabdus multivorans Doronina et al. 1996 as Ancylobacter multivorans comb. nov. and emended description of the genus Ancylobacter.</title>
        <authorList>
            <person name="Doronina N."/>
            <person name="Chemodurova A."/>
            <person name="Grouzdev D."/>
            <person name="Koziaeva V."/>
            <person name="Shi W."/>
            <person name="Wu L."/>
            <person name="Kaparullina E."/>
        </authorList>
    </citation>
    <scope>NUCLEOTIDE SEQUENCE [LARGE SCALE GENOMIC DNA]</scope>
    <source>
        <strain evidence="5">Jip08</strain>
    </source>
</reference>
<evidence type="ECO:0000313" key="4">
    <source>
        <dbReference type="EMBL" id="MCK0207652.1"/>
    </source>
</evidence>
<dbReference type="PANTHER" id="PTHR43842:SF2">
    <property type="entry name" value="PROPIONYL-COA CARBOXYLASE BETA CHAIN, MITOCHONDRIAL"/>
    <property type="match status" value="1"/>
</dbReference>
<dbReference type="PROSITE" id="PS50989">
    <property type="entry name" value="COA_CT_CTER"/>
    <property type="match status" value="1"/>
</dbReference>
<evidence type="ECO:0000256" key="1">
    <source>
        <dbReference type="SAM" id="MobiDB-lite"/>
    </source>
</evidence>
<feature type="domain" description="CoA carboxyltransferase N-terminal" evidence="2">
    <location>
        <begin position="1"/>
        <end position="258"/>
    </location>
</feature>
<evidence type="ECO:0000259" key="3">
    <source>
        <dbReference type="PROSITE" id="PS50989"/>
    </source>
</evidence>
<name>A0ABT0DK37_9HYPH</name>
<dbReference type="InterPro" id="IPR051047">
    <property type="entry name" value="AccD/PCCB"/>
</dbReference>
<evidence type="ECO:0000313" key="5">
    <source>
        <dbReference type="Proteomes" id="UP001202867"/>
    </source>
</evidence>
<protein>
    <submittedName>
        <fullName evidence="4">Acyl-CoA carboxylase subunit beta</fullName>
    </submittedName>
</protein>
<feature type="domain" description="CoA carboxyltransferase C-terminal" evidence="3">
    <location>
        <begin position="265"/>
        <end position="505"/>
    </location>
</feature>
<dbReference type="PROSITE" id="PS50980">
    <property type="entry name" value="COA_CT_NTER"/>
    <property type="match status" value="1"/>
</dbReference>
<dbReference type="InterPro" id="IPR011762">
    <property type="entry name" value="COA_CT_N"/>
</dbReference>
<gene>
    <name evidence="4" type="ORF">MWN33_06350</name>
</gene>
<accession>A0ABT0DK37</accession>
<dbReference type="InterPro" id="IPR011763">
    <property type="entry name" value="COA_CT_C"/>
</dbReference>
<proteinExistence type="predicted"/>
<dbReference type="InterPro" id="IPR029045">
    <property type="entry name" value="ClpP/crotonase-like_dom_sf"/>
</dbReference>
<dbReference type="Pfam" id="PF01039">
    <property type="entry name" value="Carboxyl_trans"/>
    <property type="match status" value="1"/>
</dbReference>